<organism evidence="14 15">
    <name type="scientific">Cryptolaemus montrouzieri</name>
    <dbReference type="NCBI Taxonomy" id="559131"/>
    <lineage>
        <taxon>Eukaryota</taxon>
        <taxon>Metazoa</taxon>
        <taxon>Ecdysozoa</taxon>
        <taxon>Arthropoda</taxon>
        <taxon>Hexapoda</taxon>
        <taxon>Insecta</taxon>
        <taxon>Pterygota</taxon>
        <taxon>Neoptera</taxon>
        <taxon>Endopterygota</taxon>
        <taxon>Coleoptera</taxon>
        <taxon>Polyphaga</taxon>
        <taxon>Cucujiformia</taxon>
        <taxon>Coccinelloidea</taxon>
        <taxon>Coccinellidae</taxon>
        <taxon>Scymninae</taxon>
        <taxon>Scymnini</taxon>
        <taxon>Cryptolaemus</taxon>
    </lineage>
</organism>
<evidence type="ECO:0000256" key="4">
    <source>
        <dbReference type="ARBA" id="ARBA00022737"/>
    </source>
</evidence>
<dbReference type="InterPro" id="IPR036236">
    <property type="entry name" value="Znf_C2H2_sf"/>
</dbReference>
<evidence type="ECO:0000313" key="15">
    <source>
        <dbReference type="Proteomes" id="UP001516400"/>
    </source>
</evidence>
<dbReference type="InterPro" id="IPR013087">
    <property type="entry name" value="Znf_C2H2_type"/>
</dbReference>
<keyword evidence="15" id="KW-1185">Reference proteome</keyword>
<name>A0ABD2P0E7_9CUCU</name>
<protein>
    <recommendedName>
        <fullName evidence="13">C2H2-type domain-containing protein</fullName>
    </recommendedName>
</protein>
<dbReference type="AlphaFoldDB" id="A0ABD2P0E7"/>
<feature type="domain" description="C2H2-type" evidence="13">
    <location>
        <begin position="134"/>
        <end position="161"/>
    </location>
</feature>
<evidence type="ECO:0000259" key="13">
    <source>
        <dbReference type="PROSITE" id="PS50157"/>
    </source>
</evidence>
<dbReference type="FunFam" id="3.30.160.60:FF:000110">
    <property type="entry name" value="Zinc finger protein-like"/>
    <property type="match status" value="1"/>
</dbReference>
<dbReference type="PANTHER" id="PTHR47772:SF13">
    <property type="entry name" value="GASTRULA ZINC FINGER PROTEIN XLCGF49.1-LIKE-RELATED"/>
    <property type="match status" value="1"/>
</dbReference>
<evidence type="ECO:0000256" key="8">
    <source>
        <dbReference type="ARBA" id="ARBA00023125"/>
    </source>
</evidence>
<dbReference type="PANTHER" id="PTHR47772">
    <property type="entry name" value="ZINC FINGER PROTEIN 200"/>
    <property type="match status" value="1"/>
</dbReference>
<evidence type="ECO:0000256" key="3">
    <source>
        <dbReference type="ARBA" id="ARBA00022723"/>
    </source>
</evidence>
<dbReference type="Proteomes" id="UP001516400">
    <property type="component" value="Unassembled WGS sequence"/>
</dbReference>
<keyword evidence="8" id="KW-0238">DNA-binding</keyword>
<feature type="transmembrane region" description="Helical" evidence="12">
    <location>
        <begin position="6"/>
        <end position="26"/>
    </location>
</feature>
<dbReference type="Gene3D" id="3.30.160.60">
    <property type="entry name" value="Classic Zinc Finger"/>
    <property type="match status" value="7"/>
</dbReference>
<dbReference type="GO" id="GO:0003677">
    <property type="term" value="F:DNA binding"/>
    <property type="evidence" value="ECO:0007669"/>
    <property type="project" value="UniProtKB-KW"/>
</dbReference>
<dbReference type="FunFam" id="3.30.160.60:FF:000812">
    <property type="entry name" value="zinc finger protein 23 isoform X2"/>
    <property type="match status" value="1"/>
</dbReference>
<evidence type="ECO:0000256" key="6">
    <source>
        <dbReference type="ARBA" id="ARBA00022833"/>
    </source>
</evidence>
<keyword evidence="12" id="KW-0472">Membrane</keyword>
<keyword evidence="12" id="KW-0812">Transmembrane</keyword>
<keyword evidence="12" id="KW-1133">Transmembrane helix</keyword>
<dbReference type="FunFam" id="3.30.160.60:FF:000965">
    <property type="entry name" value="Neurotrophin receptor-interacting factor homolog"/>
    <property type="match status" value="1"/>
</dbReference>
<dbReference type="FunFam" id="3.30.160.60:FF:001119">
    <property type="entry name" value="zinc finger protein 408"/>
    <property type="match status" value="1"/>
</dbReference>
<keyword evidence="10" id="KW-0539">Nucleus</keyword>
<dbReference type="SUPFAM" id="SSF57667">
    <property type="entry name" value="beta-beta-alpha zinc fingers"/>
    <property type="match status" value="7"/>
</dbReference>
<evidence type="ECO:0000256" key="12">
    <source>
        <dbReference type="SAM" id="Phobius"/>
    </source>
</evidence>
<dbReference type="GO" id="GO:0008270">
    <property type="term" value="F:zinc ion binding"/>
    <property type="evidence" value="ECO:0007669"/>
    <property type="project" value="UniProtKB-KW"/>
</dbReference>
<comment type="caution">
    <text evidence="14">The sequence shown here is derived from an EMBL/GenBank/DDBJ whole genome shotgun (WGS) entry which is preliminary data.</text>
</comment>
<keyword evidence="9" id="KW-0804">Transcription</keyword>
<evidence type="ECO:0000256" key="11">
    <source>
        <dbReference type="PROSITE-ProRule" id="PRU00042"/>
    </source>
</evidence>
<reference evidence="14 15" key="1">
    <citation type="journal article" date="2021" name="BMC Biol.">
        <title>Horizontally acquired antibacterial genes associated with adaptive radiation of ladybird beetles.</title>
        <authorList>
            <person name="Li H.S."/>
            <person name="Tang X.F."/>
            <person name="Huang Y.H."/>
            <person name="Xu Z.Y."/>
            <person name="Chen M.L."/>
            <person name="Du X.Y."/>
            <person name="Qiu B.Y."/>
            <person name="Chen P.T."/>
            <person name="Zhang W."/>
            <person name="Slipinski A."/>
            <person name="Escalona H.E."/>
            <person name="Waterhouse R.M."/>
            <person name="Zwick A."/>
            <person name="Pang H."/>
        </authorList>
    </citation>
    <scope>NUCLEOTIDE SEQUENCE [LARGE SCALE GENOMIC DNA]</scope>
    <source>
        <strain evidence="14">SYSU2018</strain>
    </source>
</reference>
<feature type="domain" description="C2H2-type" evidence="13">
    <location>
        <begin position="334"/>
        <end position="361"/>
    </location>
</feature>
<accession>A0ABD2P0E7</accession>
<keyword evidence="4" id="KW-0677">Repeat</keyword>
<sequence>MKNHSLYFFVTSLMSLDCFQILTYFISRFLPDVFIPIIQIKEEVEEEREAPPPPKKKYTRKAKLINGPTEKTSKKGEIRVKAEFRIKLDDEDEAFECPICKNETKRNLKEMKAHYKTDHKGKRLRTALLTNEAHPCEICGKELRHKSALKEHIETHNNSYSCEQCGVNHKKPTDHVIHMRCHSEQGMFNCIFCEFNTTELLEIQKHMSGDHERTQKYHCNICNKGFQIFSWFVEHENYHTGLKPFGCEFCGKCFLYSRYLAAHRNSMHKEELTGVPNIHECVICKKQYQHKNSLNLHMNSHTGNFAICDICGKILSSKEKLKFHLRTHTGYKPFSCSYCGKCFTKKPILVEHVRIHTGERPYVCEYCNKCFSQRSSLVIHIRSHTGERPYVCQFCQKGFVAKAMLNIHLRSCKGIPITTVD</sequence>
<evidence type="ECO:0000256" key="9">
    <source>
        <dbReference type="ARBA" id="ARBA00023163"/>
    </source>
</evidence>
<feature type="domain" description="C2H2-type" evidence="13">
    <location>
        <begin position="245"/>
        <end position="273"/>
    </location>
</feature>
<keyword evidence="3" id="KW-0479">Metal-binding</keyword>
<evidence type="ECO:0000256" key="5">
    <source>
        <dbReference type="ARBA" id="ARBA00022771"/>
    </source>
</evidence>
<comment type="similarity">
    <text evidence="2">Belongs to the krueppel C2H2-type zinc-finger protein family.</text>
</comment>
<dbReference type="InterPro" id="IPR050636">
    <property type="entry name" value="C2H2-ZF_domain-containing"/>
</dbReference>
<gene>
    <name evidence="14" type="ORF">HHI36_018438</name>
</gene>
<dbReference type="SMART" id="SM00355">
    <property type="entry name" value="ZnF_C2H2"/>
    <property type="match status" value="11"/>
</dbReference>
<evidence type="ECO:0000256" key="10">
    <source>
        <dbReference type="ARBA" id="ARBA00023242"/>
    </source>
</evidence>
<dbReference type="PROSITE" id="PS50157">
    <property type="entry name" value="ZINC_FINGER_C2H2_2"/>
    <property type="match status" value="8"/>
</dbReference>
<dbReference type="PROSITE" id="PS00028">
    <property type="entry name" value="ZINC_FINGER_C2H2_1"/>
    <property type="match status" value="7"/>
</dbReference>
<comment type="subcellular location">
    <subcellularLocation>
        <location evidence="1">Nucleus</location>
    </subcellularLocation>
</comment>
<evidence type="ECO:0000256" key="1">
    <source>
        <dbReference type="ARBA" id="ARBA00004123"/>
    </source>
</evidence>
<dbReference type="Pfam" id="PF00096">
    <property type="entry name" value="zf-C2H2"/>
    <property type="match status" value="3"/>
</dbReference>
<keyword evidence="6" id="KW-0862">Zinc</keyword>
<evidence type="ECO:0000256" key="2">
    <source>
        <dbReference type="ARBA" id="ARBA00006991"/>
    </source>
</evidence>
<keyword evidence="5 11" id="KW-0863">Zinc-finger</keyword>
<feature type="domain" description="C2H2-type" evidence="13">
    <location>
        <begin position="362"/>
        <end position="389"/>
    </location>
</feature>
<dbReference type="GO" id="GO:0005634">
    <property type="term" value="C:nucleus"/>
    <property type="evidence" value="ECO:0007669"/>
    <property type="project" value="UniProtKB-SubCell"/>
</dbReference>
<feature type="domain" description="C2H2-type" evidence="13">
    <location>
        <begin position="279"/>
        <end position="306"/>
    </location>
</feature>
<feature type="domain" description="C2H2-type" evidence="13">
    <location>
        <begin position="217"/>
        <end position="244"/>
    </location>
</feature>
<feature type="domain" description="C2H2-type" evidence="13">
    <location>
        <begin position="160"/>
        <end position="187"/>
    </location>
</feature>
<evidence type="ECO:0000313" key="14">
    <source>
        <dbReference type="EMBL" id="KAL3284280.1"/>
    </source>
</evidence>
<dbReference type="EMBL" id="JABFTP020000165">
    <property type="protein sequence ID" value="KAL3284280.1"/>
    <property type="molecule type" value="Genomic_DNA"/>
</dbReference>
<feature type="domain" description="C2H2-type" evidence="13">
    <location>
        <begin position="306"/>
        <end position="333"/>
    </location>
</feature>
<evidence type="ECO:0000256" key="7">
    <source>
        <dbReference type="ARBA" id="ARBA00023015"/>
    </source>
</evidence>
<keyword evidence="7" id="KW-0805">Transcription regulation</keyword>
<proteinExistence type="inferred from homology"/>